<dbReference type="Pfam" id="PF13742">
    <property type="entry name" value="tRNA_anti_2"/>
    <property type="match status" value="1"/>
</dbReference>
<dbReference type="GO" id="GO:0009318">
    <property type="term" value="C:exodeoxyribonuclease VII complex"/>
    <property type="evidence" value="ECO:0007669"/>
    <property type="project" value="InterPro"/>
</dbReference>
<dbReference type="NCBIfam" id="TIGR00237">
    <property type="entry name" value="xseA"/>
    <property type="match status" value="1"/>
</dbReference>
<keyword evidence="3 7" id="KW-0378">Hydrolase</keyword>
<keyword evidence="4" id="KW-0269">Exonuclease</keyword>
<keyword evidence="1" id="KW-0963">Cytoplasm</keyword>
<dbReference type="EC" id="3.1.11.6" evidence="7"/>
<evidence type="ECO:0000256" key="4">
    <source>
        <dbReference type="ARBA" id="ARBA00022839"/>
    </source>
</evidence>
<dbReference type="GeneID" id="79949547"/>
<dbReference type="HAMAP" id="MF_00378">
    <property type="entry name" value="Exonuc_7_L"/>
    <property type="match status" value="1"/>
</dbReference>
<dbReference type="InterPro" id="IPR003753">
    <property type="entry name" value="Exonuc_VII_L"/>
</dbReference>
<evidence type="ECO:0000256" key="3">
    <source>
        <dbReference type="ARBA" id="ARBA00022801"/>
    </source>
</evidence>
<sequence>MDWFGTGSEEKKESVLTVYEISSTISRLLDDYSLKGVWVEGEVTNFHRHTSGHLYFSLLELKNKKTYLINCAMWRSCAIELEFSPKNGSSVRVYGSVEVYEPHGKFQFIVRDIIPCGEGDKHILVARWKEELSLLGYFDESRKKPLPKYPAKIGVVTASGGAAIKDIENVIQRRYPVEIIISPTSVQGETAHLQIAQALKKIDGRVDVIIIGRGGGSFEDLFAFNHPDVVTAVAECKTPVVSAVGHEIDYSLCDFAADVRAPTPSAAAEIVVPDRNELYREIRVYKKMLTGTLENRLYSESHNLENLRLHISRGKFEKLVNTQYERLDNLSVRLSKGIYMRLEKEKMNLDAIRSKLDFSDPTMPLKRGFCMIKSGDSLIKTASELKKGQNVTLHMSDGYADADIMEVYHGKKL</sequence>
<dbReference type="AlphaFoldDB" id="A0AAF0FSA3"/>
<proteinExistence type="inferred from homology"/>
<name>A0AAF0FSA3_9EURY</name>
<dbReference type="CDD" id="cd04489">
    <property type="entry name" value="ExoVII_LU_OBF"/>
    <property type="match status" value="1"/>
</dbReference>
<evidence type="ECO:0000313" key="7">
    <source>
        <dbReference type="EMBL" id="WFN37574.1"/>
    </source>
</evidence>
<dbReference type="KEGG" id="manq:L1994_04075"/>
<feature type="domain" description="OB-fold nucleic acid binding" evidence="6">
    <location>
        <begin position="16"/>
        <end position="113"/>
    </location>
</feature>
<reference evidence="7" key="1">
    <citation type="submission" date="2022-01" db="EMBL/GenBank/DDBJ databases">
        <title>Complete genome of Methanomicrobium antiquum DSM 21220.</title>
        <authorList>
            <person name="Chen S.-C."/>
            <person name="You Y.-T."/>
            <person name="Zhou Y.-Z."/>
            <person name="Lai M.-C."/>
        </authorList>
    </citation>
    <scope>NUCLEOTIDE SEQUENCE</scope>
    <source>
        <strain evidence="7">DSM 21220</strain>
    </source>
</reference>
<dbReference type="GO" id="GO:0003676">
    <property type="term" value="F:nucleic acid binding"/>
    <property type="evidence" value="ECO:0007669"/>
    <property type="project" value="InterPro"/>
</dbReference>
<dbReference type="RefSeq" id="WP_278100414.1">
    <property type="nucleotide sequence ID" value="NZ_CP091092.1"/>
</dbReference>
<dbReference type="Pfam" id="PF02601">
    <property type="entry name" value="Exonuc_VII_L"/>
    <property type="match status" value="1"/>
</dbReference>
<dbReference type="PANTHER" id="PTHR30008">
    <property type="entry name" value="EXODEOXYRIBONUCLEASE 7 LARGE SUBUNIT"/>
    <property type="match status" value="1"/>
</dbReference>
<organism evidence="7 8">
    <name type="scientific">Methanomicrobium antiquum</name>
    <dbReference type="NCBI Taxonomy" id="487686"/>
    <lineage>
        <taxon>Archaea</taxon>
        <taxon>Methanobacteriati</taxon>
        <taxon>Methanobacteriota</taxon>
        <taxon>Stenosarchaea group</taxon>
        <taxon>Methanomicrobia</taxon>
        <taxon>Methanomicrobiales</taxon>
        <taxon>Methanomicrobiaceae</taxon>
        <taxon>Methanomicrobium</taxon>
    </lineage>
</organism>
<dbReference type="GO" id="GO:0006308">
    <property type="term" value="P:DNA catabolic process"/>
    <property type="evidence" value="ECO:0007669"/>
    <property type="project" value="InterPro"/>
</dbReference>
<feature type="domain" description="Exonuclease VII large subunit C-terminal" evidence="5">
    <location>
        <begin position="137"/>
        <end position="356"/>
    </location>
</feature>
<dbReference type="InterPro" id="IPR025824">
    <property type="entry name" value="OB-fold_nuc-bd_dom"/>
</dbReference>
<evidence type="ECO:0000259" key="5">
    <source>
        <dbReference type="Pfam" id="PF02601"/>
    </source>
</evidence>
<keyword evidence="8" id="KW-1185">Reference proteome</keyword>
<gene>
    <name evidence="7" type="primary">xseA</name>
    <name evidence="7" type="ORF">L1994_04075</name>
</gene>
<evidence type="ECO:0000256" key="2">
    <source>
        <dbReference type="ARBA" id="ARBA00022722"/>
    </source>
</evidence>
<evidence type="ECO:0000256" key="1">
    <source>
        <dbReference type="ARBA" id="ARBA00022490"/>
    </source>
</evidence>
<dbReference type="PANTHER" id="PTHR30008:SF0">
    <property type="entry name" value="EXODEOXYRIBONUCLEASE 7 LARGE SUBUNIT"/>
    <property type="match status" value="1"/>
</dbReference>
<protein>
    <submittedName>
        <fullName evidence="7">Exodeoxyribonuclease VII large subunit</fullName>
        <ecNumber evidence="7">3.1.11.6</ecNumber>
    </submittedName>
</protein>
<dbReference type="GO" id="GO:0008855">
    <property type="term" value="F:exodeoxyribonuclease VII activity"/>
    <property type="evidence" value="ECO:0007669"/>
    <property type="project" value="UniProtKB-EC"/>
</dbReference>
<dbReference type="EMBL" id="CP091092">
    <property type="protein sequence ID" value="WFN37574.1"/>
    <property type="molecule type" value="Genomic_DNA"/>
</dbReference>
<dbReference type="Proteomes" id="UP001218895">
    <property type="component" value="Chromosome"/>
</dbReference>
<accession>A0AAF0FSA3</accession>
<evidence type="ECO:0000259" key="6">
    <source>
        <dbReference type="Pfam" id="PF13742"/>
    </source>
</evidence>
<evidence type="ECO:0000313" key="8">
    <source>
        <dbReference type="Proteomes" id="UP001218895"/>
    </source>
</evidence>
<dbReference type="InterPro" id="IPR020579">
    <property type="entry name" value="Exonuc_VII_lsu_C"/>
</dbReference>
<keyword evidence="2" id="KW-0540">Nuclease</keyword>